<comment type="caution">
    <text evidence="2">The sequence shown here is derived from an EMBL/GenBank/DDBJ whole genome shotgun (WGS) entry which is preliminary data.</text>
</comment>
<keyword evidence="2" id="KW-0560">Oxidoreductase</keyword>
<dbReference type="EMBL" id="JBBKZV010000002">
    <property type="protein sequence ID" value="MEJ8821210.1"/>
    <property type="molecule type" value="Genomic_DNA"/>
</dbReference>
<evidence type="ECO:0000313" key="2">
    <source>
        <dbReference type="EMBL" id="MEJ8821210.1"/>
    </source>
</evidence>
<comment type="cofactor">
    <cofactor evidence="1">
        <name>Fe(2+)</name>
        <dbReference type="ChEBI" id="CHEBI:29033"/>
    </cofactor>
</comment>
<name>A0ABU8VTU6_9BURK</name>
<sequence length="255" mass="28408">MLTPQQVEQYERDGLLVLPSFFSLEEIGALMADVPRIVAMDRPEIAKSAAGETCAALALHRYSAVFDRFMHHPLLIETARQLLGGDIYCHQYKIVCKDPMGSLDFPWHQDFGNWHDLDGMPEPKALNISIYLDEVTEFNGPVAFIPGSHRHGRIPSLAETPAGLVNTTTLARLNRGVIEELVNEHGIVAPKGPRGSVAIFHGLTAHASTPNISPWTRHILYFTANRMTNAIRKPTRPDYVAHRDFVQLEPETEAA</sequence>
<dbReference type="Gene3D" id="2.60.120.620">
    <property type="entry name" value="q2cbj1_9rhob like domain"/>
    <property type="match status" value="1"/>
</dbReference>
<reference evidence="2 3" key="1">
    <citation type="submission" date="2024-03" db="EMBL/GenBank/DDBJ databases">
        <title>Novel species of the genus Variovorax.</title>
        <authorList>
            <person name="Liu Q."/>
            <person name="Xin Y.-H."/>
        </authorList>
    </citation>
    <scope>NUCLEOTIDE SEQUENCE [LARGE SCALE GENOMIC DNA]</scope>
    <source>
        <strain evidence="2 3">KACC 18501</strain>
    </source>
</reference>
<accession>A0ABU8VTU6</accession>
<organism evidence="2 3">
    <name type="scientific">Variovorax humicola</name>
    <dbReference type="NCBI Taxonomy" id="1769758"/>
    <lineage>
        <taxon>Bacteria</taxon>
        <taxon>Pseudomonadati</taxon>
        <taxon>Pseudomonadota</taxon>
        <taxon>Betaproteobacteria</taxon>
        <taxon>Burkholderiales</taxon>
        <taxon>Comamonadaceae</taxon>
        <taxon>Variovorax</taxon>
    </lineage>
</organism>
<proteinExistence type="predicted"/>
<dbReference type="Proteomes" id="UP001363010">
    <property type="component" value="Unassembled WGS sequence"/>
</dbReference>
<dbReference type="RefSeq" id="WP_340362269.1">
    <property type="nucleotide sequence ID" value="NZ_JBBKZV010000002.1"/>
</dbReference>
<dbReference type="SUPFAM" id="SSF51197">
    <property type="entry name" value="Clavaminate synthase-like"/>
    <property type="match status" value="1"/>
</dbReference>
<protein>
    <submittedName>
        <fullName evidence="2">Phytanoyl-CoA dioxygenase family protein</fullName>
    </submittedName>
</protein>
<evidence type="ECO:0000256" key="1">
    <source>
        <dbReference type="ARBA" id="ARBA00001954"/>
    </source>
</evidence>
<keyword evidence="3" id="KW-1185">Reference proteome</keyword>
<evidence type="ECO:0000313" key="3">
    <source>
        <dbReference type="Proteomes" id="UP001363010"/>
    </source>
</evidence>
<keyword evidence="2" id="KW-0223">Dioxygenase</keyword>
<gene>
    <name evidence="2" type="ORF">WKW80_04045</name>
</gene>
<dbReference type="InterPro" id="IPR008775">
    <property type="entry name" value="Phytyl_CoA_dOase-like"/>
</dbReference>
<dbReference type="PANTHER" id="PTHR20883">
    <property type="entry name" value="PHYTANOYL-COA DIOXYGENASE DOMAIN CONTAINING 1"/>
    <property type="match status" value="1"/>
</dbReference>
<dbReference type="Pfam" id="PF05721">
    <property type="entry name" value="PhyH"/>
    <property type="match status" value="1"/>
</dbReference>
<dbReference type="PANTHER" id="PTHR20883:SF48">
    <property type="entry name" value="ECTOINE DIOXYGENASE"/>
    <property type="match status" value="1"/>
</dbReference>
<dbReference type="GO" id="GO:0051213">
    <property type="term" value="F:dioxygenase activity"/>
    <property type="evidence" value="ECO:0007669"/>
    <property type="project" value="UniProtKB-KW"/>
</dbReference>